<dbReference type="EMBL" id="JBAMIC010003067">
    <property type="protein sequence ID" value="KAK7089075.1"/>
    <property type="molecule type" value="Genomic_DNA"/>
</dbReference>
<keyword evidence="3" id="KW-1185">Reference proteome</keyword>
<dbReference type="Proteomes" id="UP001374579">
    <property type="component" value="Unassembled WGS sequence"/>
</dbReference>
<evidence type="ECO:0008006" key="4">
    <source>
        <dbReference type="Google" id="ProtNLM"/>
    </source>
</evidence>
<evidence type="ECO:0000313" key="2">
    <source>
        <dbReference type="EMBL" id="KAK7089075.1"/>
    </source>
</evidence>
<name>A0AAN9FZY9_9CAEN</name>
<organism evidence="2 3">
    <name type="scientific">Littorina saxatilis</name>
    <dbReference type="NCBI Taxonomy" id="31220"/>
    <lineage>
        <taxon>Eukaryota</taxon>
        <taxon>Metazoa</taxon>
        <taxon>Spiralia</taxon>
        <taxon>Lophotrochozoa</taxon>
        <taxon>Mollusca</taxon>
        <taxon>Gastropoda</taxon>
        <taxon>Caenogastropoda</taxon>
        <taxon>Littorinimorpha</taxon>
        <taxon>Littorinoidea</taxon>
        <taxon>Littorinidae</taxon>
        <taxon>Littorina</taxon>
    </lineage>
</organism>
<gene>
    <name evidence="2" type="ORF">V1264_024938</name>
</gene>
<evidence type="ECO:0000313" key="3">
    <source>
        <dbReference type="Proteomes" id="UP001374579"/>
    </source>
</evidence>
<protein>
    <recommendedName>
        <fullName evidence="4">Transmembrane protein</fullName>
    </recommendedName>
</protein>
<evidence type="ECO:0000256" key="1">
    <source>
        <dbReference type="SAM" id="SignalP"/>
    </source>
</evidence>
<feature type="chain" id="PRO_5042812589" description="Transmembrane protein" evidence="1">
    <location>
        <begin position="32"/>
        <end position="116"/>
    </location>
</feature>
<reference evidence="2 3" key="1">
    <citation type="submission" date="2024-02" db="EMBL/GenBank/DDBJ databases">
        <title>Chromosome-scale genome assembly of the rough periwinkle Littorina saxatilis.</title>
        <authorList>
            <person name="De Jode A."/>
            <person name="Faria R."/>
            <person name="Formenti G."/>
            <person name="Sims Y."/>
            <person name="Smith T.P."/>
            <person name="Tracey A."/>
            <person name="Wood J.M.D."/>
            <person name="Zagrodzka Z.B."/>
            <person name="Johannesson K."/>
            <person name="Butlin R.K."/>
            <person name="Leder E.H."/>
        </authorList>
    </citation>
    <scope>NUCLEOTIDE SEQUENCE [LARGE SCALE GENOMIC DNA]</scope>
    <source>
        <strain evidence="2">Snail1</strain>
        <tissue evidence="2">Muscle</tissue>
    </source>
</reference>
<dbReference type="AlphaFoldDB" id="A0AAN9FZY9"/>
<comment type="caution">
    <text evidence="2">The sequence shown here is derived from an EMBL/GenBank/DDBJ whole genome shotgun (WGS) entry which is preliminary data.</text>
</comment>
<proteinExistence type="predicted"/>
<sequence length="116" mass="12890">MARYDSTMHRLTATLLAFFFAALVLVSSSNAGPVPEASSSQSSRNKRQFADVKAAEYLAWIALGGWKHSHGCIDIACGLVDVYFSGKRKRDNGHEQRYTLLKNLIERAAENNMPQN</sequence>
<keyword evidence="1" id="KW-0732">Signal</keyword>
<accession>A0AAN9FZY9</accession>
<feature type="signal peptide" evidence="1">
    <location>
        <begin position="1"/>
        <end position="31"/>
    </location>
</feature>